<feature type="transmembrane region" description="Helical" evidence="1">
    <location>
        <begin position="15"/>
        <end position="32"/>
    </location>
</feature>
<dbReference type="AlphaFoldDB" id="U5X1B3"/>
<dbReference type="KEGG" id="mkn:MKAN_03185"/>
<evidence type="ECO:0000313" key="2">
    <source>
        <dbReference type="EMBL" id="AGZ53971.1"/>
    </source>
</evidence>
<gene>
    <name evidence="2" type="ORF">MKAN_03185</name>
</gene>
<protein>
    <submittedName>
        <fullName evidence="2">Uncharacterized protein</fullName>
    </submittedName>
</protein>
<keyword evidence="1" id="KW-1133">Transmembrane helix</keyword>
<sequence>MLVTATAPFNTSGSAVSRPLSIGFTSMMWVWLTRSQMRAMPGAAA</sequence>
<dbReference type="EMBL" id="CP006835">
    <property type="protein sequence ID" value="AGZ53971.1"/>
    <property type="molecule type" value="Genomic_DNA"/>
</dbReference>
<accession>U5X1B3</accession>
<keyword evidence="1" id="KW-0472">Membrane</keyword>
<reference evidence="2 3" key="1">
    <citation type="submission" date="2013-10" db="EMBL/GenBank/DDBJ databases">
        <title>Genome sequence of Mycobacterium kansasii.</title>
        <authorList>
            <consortium name="McGill University Mycobacterium genome consortium"/>
            <person name="Veyrier F.J."/>
            <person name="Behr M.A."/>
        </authorList>
    </citation>
    <scope>NUCLEOTIDE SEQUENCE [LARGE SCALE GENOMIC DNA]</scope>
    <source>
        <strain evidence="2 3">ATCC 12478</strain>
    </source>
</reference>
<dbReference type="HOGENOM" id="CLU_3202270_0_0_11"/>
<dbReference type="Proteomes" id="UP000017786">
    <property type="component" value="Chromosome"/>
</dbReference>
<evidence type="ECO:0000313" key="3">
    <source>
        <dbReference type="Proteomes" id="UP000017786"/>
    </source>
</evidence>
<proteinExistence type="predicted"/>
<evidence type="ECO:0000256" key="1">
    <source>
        <dbReference type="SAM" id="Phobius"/>
    </source>
</evidence>
<name>U5X1B3_MYCKA</name>
<organism evidence="2 3">
    <name type="scientific">Mycobacterium kansasii ATCC 12478</name>
    <dbReference type="NCBI Taxonomy" id="557599"/>
    <lineage>
        <taxon>Bacteria</taxon>
        <taxon>Bacillati</taxon>
        <taxon>Actinomycetota</taxon>
        <taxon>Actinomycetes</taxon>
        <taxon>Mycobacteriales</taxon>
        <taxon>Mycobacteriaceae</taxon>
        <taxon>Mycobacterium</taxon>
    </lineage>
</organism>
<keyword evidence="1" id="KW-0812">Transmembrane</keyword>